<dbReference type="GO" id="GO:0004984">
    <property type="term" value="F:olfactory receptor activity"/>
    <property type="evidence" value="ECO:0007669"/>
    <property type="project" value="InterPro"/>
</dbReference>
<evidence type="ECO:0000256" key="5">
    <source>
        <dbReference type="ARBA" id="ARBA00022725"/>
    </source>
</evidence>
<dbReference type="GO" id="GO:0007165">
    <property type="term" value="P:signal transduction"/>
    <property type="evidence" value="ECO:0007669"/>
    <property type="project" value="UniProtKB-KW"/>
</dbReference>
<dbReference type="InterPro" id="IPR004117">
    <property type="entry name" value="7tm6_olfct_rcpt"/>
</dbReference>
<evidence type="ECO:0000256" key="10">
    <source>
        <dbReference type="RuleBase" id="RU351113"/>
    </source>
</evidence>
<dbReference type="PANTHER" id="PTHR21137:SF35">
    <property type="entry name" value="ODORANT RECEPTOR 19A-RELATED"/>
    <property type="match status" value="1"/>
</dbReference>
<dbReference type="EMBL" id="KQ459597">
    <property type="protein sequence ID" value="KPI95218.1"/>
    <property type="molecule type" value="Genomic_DNA"/>
</dbReference>
<keyword evidence="2" id="KW-1003">Cell membrane</keyword>
<dbReference type="Pfam" id="PF02949">
    <property type="entry name" value="7tm_6"/>
    <property type="match status" value="2"/>
</dbReference>
<comment type="caution">
    <text evidence="10">Lacks conserved residue(s) required for the propagation of feature annotation.</text>
</comment>
<dbReference type="PANTHER" id="PTHR21137">
    <property type="entry name" value="ODORANT RECEPTOR"/>
    <property type="match status" value="1"/>
</dbReference>
<name>A0A194PQH5_PAPXU</name>
<protein>
    <recommendedName>
        <fullName evidence="10">Odorant receptor</fullName>
    </recommendedName>
</protein>
<feature type="transmembrane region" description="Helical" evidence="10">
    <location>
        <begin position="208"/>
        <end position="232"/>
    </location>
</feature>
<gene>
    <name evidence="11" type="ORF">RR46_12222</name>
</gene>
<dbReference type="AlphaFoldDB" id="A0A194PQH5"/>
<accession>A0A194PQH5</accession>
<comment type="similarity">
    <text evidence="10">Belongs to the insect chemoreceptor superfamily. Heteromeric odorant receptor channel (TC 1.A.69) family.</text>
</comment>
<evidence type="ECO:0000256" key="8">
    <source>
        <dbReference type="ARBA" id="ARBA00023170"/>
    </source>
</evidence>
<evidence type="ECO:0000256" key="3">
    <source>
        <dbReference type="ARBA" id="ARBA00022606"/>
    </source>
</evidence>
<evidence type="ECO:0000256" key="4">
    <source>
        <dbReference type="ARBA" id="ARBA00022692"/>
    </source>
</evidence>
<evidence type="ECO:0000313" key="12">
    <source>
        <dbReference type="Proteomes" id="UP000053268"/>
    </source>
</evidence>
<keyword evidence="8 10" id="KW-0675">Receptor</keyword>
<evidence type="ECO:0000256" key="7">
    <source>
        <dbReference type="ARBA" id="ARBA00023136"/>
    </source>
</evidence>
<comment type="subcellular location">
    <subcellularLocation>
        <location evidence="1 10">Cell membrane</location>
        <topology evidence="1 10">Multi-pass membrane protein</topology>
    </subcellularLocation>
</comment>
<evidence type="ECO:0000256" key="2">
    <source>
        <dbReference type="ARBA" id="ARBA00022475"/>
    </source>
</evidence>
<dbReference type="STRING" id="66420.A0A194PQH5"/>
<keyword evidence="4 10" id="KW-0812">Transmembrane</keyword>
<feature type="transmembrane region" description="Helical" evidence="10">
    <location>
        <begin position="161"/>
        <end position="181"/>
    </location>
</feature>
<sequence length="477" mass="52981">MHTLANAFDKVPRFGRLFVTVRRAAGRRTSVELSAVSGHAAVLRRAGYWRLSAGTTRVLRLHALYRAVVFATTCIYLLQECVYAYQEKSDMTKLSRVMFLLLCHVTSLAKQLVFLTDADRIERMVAGLDETAQRALRTRSGAARRLLTCAAAHAARLRRGYAGCAAFTCLLWAVFAAQAHARRQPFDFPLWIGVDTTDTIGFVTVLLYTYYVTTLVGVANTTMDAFIATVLYQCKTQLSILRMNLERLPQSASALSASSGRRRDVEFAALFVDCWLQYKRICETAGLVQDIFGGAILVQFGIGGWILCMAAYKIISVSVACSRCPVVFYPLPFSRNPTPRASCPSALLVDAAYGMRWAGEGRAARRLLLLLLVRAHRPLRLAAGRVVPLSLDTFVKVQPCPPRTHPYSLGFLLMLLFNRSQFFSTRSFCSIEEGCVLRRRGDLGSAPYSSTSINVAVIQGKILKSSYTFYAVLRQTK</sequence>
<keyword evidence="3 10" id="KW-0716">Sensory transduction</keyword>
<keyword evidence="12" id="KW-1185">Reference proteome</keyword>
<keyword evidence="9 10" id="KW-0807">Transducer</keyword>
<proteinExistence type="inferred from homology"/>
<dbReference type="GO" id="GO:0005886">
    <property type="term" value="C:plasma membrane"/>
    <property type="evidence" value="ECO:0007669"/>
    <property type="project" value="UniProtKB-SubCell"/>
</dbReference>
<keyword evidence="5 10" id="KW-0552">Olfaction</keyword>
<keyword evidence="7 10" id="KW-0472">Membrane</keyword>
<evidence type="ECO:0000256" key="9">
    <source>
        <dbReference type="ARBA" id="ARBA00023224"/>
    </source>
</evidence>
<evidence type="ECO:0000256" key="6">
    <source>
        <dbReference type="ARBA" id="ARBA00022989"/>
    </source>
</evidence>
<organism evidence="11 12">
    <name type="scientific">Papilio xuthus</name>
    <name type="common">Asian swallowtail butterfly</name>
    <dbReference type="NCBI Taxonomy" id="66420"/>
    <lineage>
        <taxon>Eukaryota</taxon>
        <taxon>Metazoa</taxon>
        <taxon>Ecdysozoa</taxon>
        <taxon>Arthropoda</taxon>
        <taxon>Hexapoda</taxon>
        <taxon>Insecta</taxon>
        <taxon>Pterygota</taxon>
        <taxon>Neoptera</taxon>
        <taxon>Endopterygota</taxon>
        <taxon>Lepidoptera</taxon>
        <taxon>Glossata</taxon>
        <taxon>Ditrysia</taxon>
        <taxon>Papilionoidea</taxon>
        <taxon>Papilionidae</taxon>
        <taxon>Papilioninae</taxon>
        <taxon>Papilio</taxon>
    </lineage>
</organism>
<dbReference type="Proteomes" id="UP000053268">
    <property type="component" value="Unassembled WGS sequence"/>
</dbReference>
<reference evidence="11 12" key="1">
    <citation type="journal article" date="2015" name="Nat. Commun.">
        <title>Outbred genome sequencing and CRISPR/Cas9 gene editing in butterflies.</title>
        <authorList>
            <person name="Li X."/>
            <person name="Fan D."/>
            <person name="Zhang W."/>
            <person name="Liu G."/>
            <person name="Zhang L."/>
            <person name="Zhao L."/>
            <person name="Fang X."/>
            <person name="Chen L."/>
            <person name="Dong Y."/>
            <person name="Chen Y."/>
            <person name="Ding Y."/>
            <person name="Zhao R."/>
            <person name="Feng M."/>
            <person name="Zhu Y."/>
            <person name="Feng Y."/>
            <person name="Jiang X."/>
            <person name="Zhu D."/>
            <person name="Xiang H."/>
            <person name="Feng X."/>
            <person name="Li S."/>
            <person name="Wang J."/>
            <person name="Zhang G."/>
            <person name="Kronforst M.R."/>
            <person name="Wang W."/>
        </authorList>
    </citation>
    <scope>NUCLEOTIDE SEQUENCE [LARGE SCALE GENOMIC DNA]</scope>
    <source>
        <strain evidence="11">Ya'a_city_454_Px</strain>
        <tissue evidence="11">Whole body</tissue>
    </source>
</reference>
<keyword evidence="6 10" id="KW-1133">Transmembrane helix</keyword>
<dbReference type="GO" id="GO:0005549">
    <property type="term" value="F:odorant binding"/>
    <property type="evidence" value="ECO:0007669"/>
    <property type="project" value="InterPro"/>
</dbReference>
<evidence type="ECO:0000256" key="1">
    <source>
        <dbReference type="ARBA" id="ARBA00004651"/>
    </source>
</evidence>
<evidence type="ECO:0000313" key="11">
    <source>
        <dbReference type="EMBL" id="KPI95218.1"/>
    </source>
</evidence>